<proteinExistence type="predicted"/>
<dbReference type="RefSeq" id="WP_016312148.1">
    <property type="nucleotide sequence ID" value="NZ_KE159652.1"/>
</dbReference>
<dbReference type="EMBL" id="ASSZ01000013">
    <property type="protein sequence ID" value="EOS57304.1"/>
    <property type="molecule type" value="Genomic_DNA"/>
</dbReference>
<dbReference type="STRING" id="1235795.C812_01624"/>
<evidence type="ECO:0000256" key="1">
    <source>
        <dbReference type="SAM" id="MobiDB-lite"/>
    </source>
</evidence>
<comment type="caution">
    <text evidence="2">The sequence shown here is derived from an EMBL/GenBank/DDBJ whole genome shotgun (WGS) entry which is preliminary data.</text>
</comment>
<dbReference type="HOGENOM" id="CLU_2863527_0_0_9"/>
<evidence type="ECO:0000313" key="3">
    <source>
        <dbReference type="Proteomes" id="UP000019598"/>
    </source>
</evidence>
<sequence>MSKAGKRGHVEFRPPMIQLAADLPGDEDMREHLNDLKMNDGFQGSCGPLMSNANSKRKEADADE</sequence>
<dbReference type="OrthoDB" id="2661833at2"/>
<feature type="region of interest" description="Disordered" evidence="1">
    <location>
        <begin position="37"/>
        <end position="64"/>
    </location>
</feature>
<name>R9LEW5_9BACL</name>
<evidence type="ECO:0000313" key="2">
    <source>
        <dbReference type="EMBL" id="EOS57304.1"/>
    </source>
</evidence>
<protein>
    <submittedName>
        <fullName evidence="2">Uncharacterized protein</fullName>
    </submittedName>
</protein>
<dbReference type="AlphaFoldDB" id="R9LEW5"/>
<dbReference type="PATRIC" id="fig|1235795.3.peg.1588"/>
<accession>R9LEW5</accession>
<dbReference type="GeneID" id="43344661"/>
<reference evidence="2 3" key="1">
    <citation type="submission" date="2013-04" db="EMBL/GenBank/DDBJ databases">
        <title>The Genome Sequence of Paenibacillus barengoltzii G22.</title>
        <authorList>
            <consortium name="The Broad Institute Genomics Platform"/>
            <consortium name="The Broad Institute Genome Sequencing Center for Infectious Disease"/>
            <person name="Earl A."/>
            <person name="Xavier R."/>
            <person name="Elson C."/>
            <person name="Duck W."/>
            <person name="Walker B."/>
            <person name="Young S."/>
            <person name="Zeng Q."/>
            <person name="Gargeya S."/>
            <person name="Fitzgerald M."/>
            <person name="Haas B."/>
            <person name="Abouelleil A."/>
            <person name="Allen A.W."/>
            <person name="Alvarado L."/>
            <person name="Arachchi H.M."/>
            <person name="Berlin A.M."/>
            <person name="Chapman S.B."/>
            <person name="Gainer-Dewar J."/>
            <person name="Goldberg J."/>
            <person name="Griggs A."/>
            <person name="Gujja S."/>
            <person name="Hansen M."/>
            <person name="Howarth C."/>
            <person name="Imamovic A."/>
            <person name="Ireland A."/>
            <person name="Larimer J."/>
            <person name="McCowan C."/>
            <person name="Murphy C."/>
            <person name="Pearson M."/>
            <person name="Poon T.W."/>
            <person name="Priest M."/>
            <person name="Roberts A."/>
            <person name="Saif S."/>
            <person name="Shea T."/>
            <person name="Sisk P."/>
            <person name="Sykes S."/>
            <person name="Wortman J."/>
            <person name="Nusbaum C."/>
            <person name="Birren B."/>
        </authorList>
    </citation>
    <scope>NUCLEOTIDE SEQUENCE [LARGE SCALE GENOMIC DNA]</scope>
    <source>
        <strain evidence="2 3">G22</strain>
    </source>
</reference>
<dbReference type="Proteomes" id="UP000019598">
    <property type="component" value="Unassembled WGS sequence"/>
</dbReference>
<gene>
    <name evidence="2" type="ORF">C812_01624</name>
</gene>
<organism evidence="2 3">
    <name type="scientific">Paenibacillus barengoltzii G22</name>
    <dbReference type="NCBI Taxonomy" id="1235795"/>
    <lineage>
        <taxon>Bacteria</taxon>
        <taxon>Bacillati</taxon>
        <taxon>Bacillota</taxon>
        <taxon>Bacilli</taxon>
        <taxon>Bacillales</taxon>
        <taxon>Paenibacillaceae</taxon>
        <taxon>Paenibacillus</taxon>
    </lineage>
</organism>